<dbReference type="InterPro" id="IPR032711">
    <property type="entry name" value="SoxY"/>
</dbReference>
<dbReference type="RefSeq" id="WP_011504633.1">
    <property type="nucleotide sequence ID" value="NZ_FODT01000001.1"/>
</dbReference>
<proteinExistence type="predicted"/>
<dbReference type="EMBL" id="FODT01000001">
    <property type="protein sequence ID" value="SEO07045.1"/>
    <property type="molecule type" value="Genomic_DNA"/>
</dbReference>
<dbReference type="InterPro" id="IPR016568">
    <property type="entry name" value="Sulphur_oxidation_SoxY"/>
</dbReference>
<dbReference type="Gene3D" id="2.60.40.2470">
    <property type="entry name" value="SoxY domain"/>
    <property type="match status" value="1"/>
</dbReference>
<dbReference type="OrthoDB" id="9804570at2"/>
<evidence type="ECO:0000313" key="2">
    <source>
        <dbReference type="EMBL" id="SEO07045.1"/>
    </source>
</evidence>
<dbReference type="NCBIfam" id="TIGR04488">
    <property type="entry name" value="SoxY_true_GGCGG"/>
    <property type="match status" value="1"/>
</dbReference>
<organism evidence="2 3">
    <name type="scientific">Rhodopseudomonas pseudopalustris</name>
    <dbReference type="NCBI Taxonomy" id="1513892"/>
    <lineage>
        <taxon>Bacteria</taxon>
        <taxon>Pseudomonadati</taxon>
        <taxon>Pseudomonadota</taxon>
        <taxon>Alphaproteobacteria</taxon>
        <taxon>Hyphomicrobiales</taxon>
        <taxon>Nitrobacteraceae</taxon>
        <taxon>Rhodopseudomonas</taxon>
    </lineage>
</organism>
<feature type="domain" description="Ig-like SoxY" evidence="1">
    <location>
        <begin position="43"/>
        <end position="152"/>
    </location>
</feature>
<dbReference type="InterPro" id="IPR038162">
    <property type="entry name" value="SoxY_sf"/>
</dbReference>
<evidence type="ECO:0000313" key="3">
    <source>
        <dbReference type="Proteomes" id="UP000199615"/>
    </source>
</evidence>
<dbReference type="PIRSF" id="PIRSF010312">
    <property type="entry name" value="Sulphur_oxidation_SoxY"/>
    <property type="match status" value="1"/>
</dbReference>
<protein>
    <submittedName>
        <fullName evidence="2">Thiosulfate-binding protein SoxY</fullName>
    </submittedName>
</protein>
<dbReference type="Proteomes" id="UP000199615">
    <property type="component" value="Unassembled WGS sequence"/>
</dbReference>
<dbReference type="Pfam" id="PF13501">
    <property type="entry name" value="SoxY"/>
    <property type="match status" value="1"/>
</dbReference>
<sequence>MVFTKVETSRREMLALAGIAGLAALLAPRMSFADVAAVDAEIKKLYGDKKFESGKIKLDVPEIAENGLVVPINVEVESPMTGADYVKAVHVFADGNPLPGIVSYKFTPACGKAAASTRMRLAQTQNIICIAEMSNGSLYSSKASVKVTIGGCGG</sequence>
<accession>A0A1H8LPK2</accession>
<evidence type="ECO:0000259" key="1">
    <source>
        <dbReference type="Pfam" id="PF13501"/>
    </source>
</evidence>
<dbReference type="PROSITE" id="PS51318">
    <property type="entry name" value="TAT"/>
    <property type="match status" value="1"/>
</dbReference>
<dbReference type="InterPro" id="IPR006311">
    <property type="entry name" value="TAT_signal"/>
</dbReference>
<keyword evidence="3" id="KW-1185">Reference proteome</keyword>
<dbReference type="AlphaFoldDB" id="A0A1H8LPK2"/>
<gene>
    <name evidence="2" type="ORF">SAMN05444123_101165</name>
</gene>
<name>A0A1H8LPK2_9BRAD</name>
<reference evidence="3" key="1">
    <citation type="submission" date="2016-10" db="EMBL/GenBank/DDBJ databases">
        <authorList>
            <person name="Varghese N."/>
            <person name="Submissions S."/>
        </authorList>
    </citation>
    <scope>NUCLEOTIDE SEQUENCE [LARGE SCALE GENOMIC DNA]</scope>
    <source>
        <strain evidence="3">DSM 123</strain>
    </source>
</reference>